<organism evidence="4 5">
    <name type="scientific">Frankliniella occidentalis</name>
    <name type="common">Western flower thrips</name>
    <name type="synonym">Euthrips occidentalis</name>
    <dbReference type="NCBI Taxonomy" id="133901"/>
    <lineage>
        <taxon>Eukaryota</taxon>
        <taxon>Metazoa</taxon>
        <taxon>Ecdysozoa</taxon>
        <taxon>Arthropoda</taxon>
        <taxon>Hexapoda</taxon>
        <taxon>Insecta</taxon>
        <taxon>Pterygota</taxon>
        <taxon>Neoptera</taxon>
        <taxon>Paraneoptera</taxon>
        <taxon>Thysanoptera</taxon>
        <taxon>Terebrantia</taxon>
        <taxon>Thripoidea</taxon>
        <taxon>Thripidae</taxon>
        <taxon>Frankliniella</taxon>
    </lineage>
</organism>
<keyword evidence="4" id="KW-1185">Reference proteome</keyword>
<feature type="transmembrane region" description="Helical" evidence="3">
    <location>
        <begin position="23"/>
        <end position="41"/>
    </location>
</feature>
<dbReference type="InterPro" id="IPR025602">
    <property type="entry name" value="BCP1_family"/>
</dbReference>
<keyword evidence="3" id="KW-1133">Transmembrane helix</keyword>
<evidence type="ECO:0000256" key="3">
    <source>
        <dbReference type="SAM" id="Phobius"/>
    </source>
</evidence>
<accession>A0A6J1T3K8</accession>
<dbReference type="OrthoDB" id="27543at2759"/>
<keyword evidence="3" id="KW-0472">Membrane</keyword>
<gene>
    <name evidence="5" type="primary">LOC113211157</name>
</gene>
<evidence type="ECO:0000313" key="5">
    <source>
        <dbReference type="RefSeq" id="XP_026285241.1"/>
    </source>
</evidence>
<evidence type="ECO:0000256" key="2">
    <source>
        <dbReference type="SAM" id="MobiDB-lite"/>
    </source>
</evidence>
<dbReference type="PANTHER" id="PTHR13261:SF0">
    <property type="entry name" value="BRCA2 AND CDKN1A-INTERACTING PROTEIN"/>
    <property type="match status" value="1"/>
</dbReference>
<feature type="region of interest" description="Disordered" evidence="2">
    <location>
        <begin position="52"/>
        <end position="77"/>
    </location>
</feature>
<dbReference type="Pfam" id="PF13862">
    <property type="entry name" value="BCCIP"/>
    <property type="match status" value="1"/>
</dbReference>
<dbReference type="GO" id="GO:0005634">
    <property type="term" value="C:nucleus"/>
    <property type="evidence" value="ECO:0007669"/>
    <property type="project" value="TreeGrafter"/>
</dbReference>
<proteinExistence type="inferred from homology"/>
<evidence type="ECO:0000313" key="4">
    <source>
        <dbReference type="Proteomes" id="UP000504606"/>
    </source>
</evidence>
<dbReference type="RefSeq" id="XP_026285241.1">
    <property type="nucleotide sequence ID" value="XM_026429456.2"/>
</dbReference>
<protein>
    <submittedName>
        <fullName evidence="5">Protein BCCIP homolog</fullName>
    </submittedName>
</protein>
<feature type="compositionally biased region" description="Acidic residues" evidence="2">
    <location>
        <begin position="62"/>
        <end position="74"/>
    </location>
</feature>
<evidence type="ECO:0000256" key="1">
    <source>
        <dbReference type="ARBA" id="ARBA00006781"/>
    </source>
</evidence>
<sequence>MTVFAVLICLRCGNQTRHRLVKPHGACVISFLFHSVFLFTFHITSTMKKRAVDSKQNVESDSSSDDDSSGEDEEYKGGEQIQVDFEGRIPVDSDFHGIKQLLLQLFLKAHVNLSDLTELLIKQNYIGSVVKQCDDDPESDDEDDMNVDDDVYGITSVVNLTEKKSMQCVSQLRDLLKDLSTKHGDDRTVSKVNQLLDDDSHSVGLLINERFINIPPQVAVPLLMNLRKELEKAKSRKMPFDFHYFVLICKLYKMDHTKKKSKKNKNKEAEPEILWSNAEEEVFLEVADCSFEFCVKDDSDSALGGKWNESDSEMTPWRKVLIFPASKLDDVINRVTNMLQQ</sequence>
<dbReference type="AlphaFoldDB" id="A0A6J1T3K8"/>
<comment type="similarity">
    <text evidence="1">Belongs to the BCP1 family.</text>
</comment>
<dbReference type="KEGG" id="foc:113211157"/>
<dbReference type="PANTHER" id="PTHR13261">
    <property type="entry name" value="BRCA2 AND CDKN1A INTERACTING PROTEIN"/>
    <property type="match status" value="1"/>
</dbReference>
<keyword evidence="3" id="KW-0812">Transmembrane</keyword>
<reference evidence="5" key="1">
    <citation type="submission" date="2025-08" db="UniProtKB">
        <authorList>
            <consortium name="RefSeq"/>
        </authorList>
    </citation>
    <scope>IDENTIFICATION</scope>
    <source>
        <tissue evidence="5">Whole organism</tissue>
    </source>
</reference>
<dbReference type="GeneID" id="113211157"/>
<dbReference type="Proteomes" id="UP000504606">
    <property type="component" value="Unplaced"/>
</dbReference>
<dbReference type="PIRSF" id="PIRSF028983">
    <property type="entry name" value="BCP1"/>
    <property type="match status" value="1"/>
</dbReference>
<name>A0A6J1T3K8_FRAOC</name>